<name>A0ABQ8KMC2_9APHY</name>
<accession>A0ABQ8KMC2</accession>
<dbReference type="EMBL" id="JADCUA010000006">
    <property type="protein sequence ID" value="KAH9839243.1"/>
    <property type="molecule type" value="Genomic_DNA"/>
</dbReference>
<protein>
    <recommendedName>
        <fullName evidence="3">Secreted protein</fullName>
    </recommendedName>
</protein>
<dbReference type="RefSeq" id="XP_047780998.1">
    <property type="nucleotide sequence ID" value="XM_047923155.1"/>
</dbReference>
<sequence length="78" mass="9154">MRNLWSWWLPTQATTWPAVQPFVSCMARRPARSILWGKCSLLYPDFYFSLSLTKLKPRTSRWGRLHGSSAFAAMCHYE</sequence>
<evidence type="ECO:0008006" key="3">
    <source>
        <dbReference type="Google" id="ProtNLM"/>
    </source>
</evidence>
<keyword evidence="2" id="KW-1185">Reference proteome</keyword>
<evidence type="ECO:0000313" key="1">
    <source>
        <dbReference type="EMBL" id="KAH9839243.1"/>
    </source>
</evidence>
<dbReference type="Proteomes" id="UP000814176">
    <property type="component" value="Unassembled WGS sequence"/>
</dbReference>
<organism evidence="1 2">
    <name type="scientific">Rhodofomes roseus</name>
    <dbReference type="NCBI Taxonomy" id="34475"/>
    <lineage>
        <taxon>Eukaryota</taxon>
        <taxon>Fungi</taxon>
        <taxon>Dikarya</taxon>
        <taxon>Basidiomycota</taxon>
        <taxon>Agaricomycotina</taxon>
        <taxon>Agaricomycetes</taxon>
        <taxon>Polyporales</taxon>
        <taxon>Rhodofomes</taxon>
    </lineage>
</organism>
<evidence type="ECO:0000313" key="2">
    <source>
        <dbReference type="Proteomes" id="UP000814176"/>
    </source>
</evidence>
<reference evidence="1 2" key="1">
    <citation type="journal article" date="2021" name="Environ. Microbiol.">
        <title>Gene family expansions and transcriptome signatures uncover fungal adaptations to wood decay.</title>
        <authorList>
            <person name="Hage H."/>
            <person name="Miyauchi S."/>
            <person name="Viragh M."/>
            <person name="Drula E."/>
            <person name="Min B."/>
            <person name="Chaduli D."/>
            <person name="Navarro D."/>
            <person name="Favel A."/>
            <person name="Norest M."/>
            <person name="Lesage-Meessen L."/>
            <person name="Balint B."/>
            <person name="Merenyi Z."/>
            <person name="de Eugenio L."/>
            <person name="Morin E."/>
            <person name="Martinez A.T."/>
            <person name="Baldrian P."/>
            <person name="Stursova M."/>
            <person name="Martinez M.J."/>
            <person name="Novotny C."/>
            <person name="Magnuson J.K."/>
            <person name="Spatafora J.W."/>
            <person name="Maurice S."/>
            <person name="Pangilinan J."/>
            <person name="Andreopoulos W."/>
            <person name="LaButti K."/>
            <person name="Hundley H."/>
            <person name="Na H."/>
            <person name="Kuo A."/>
            <person name="Barry K."/>
            <person name="Lipzen A."/>
            <person name="Henrissat B."/>
            <person name="Riley R."/>
            <person name="Ahrendt S."/>
            <person name="Nagy L.G."/>
            <person name="Grigoriev I.V."/>
            <person name="Martin F."/>
            <person name="Rosso M.N."/>
        </authorList>
    </citation>
    <scope>NUCLEOTIDE SEQUENCE [LARGE SCALE GENOMIC DNA]</scope>
    <source>
        <strain evidence="1 2">CIRM-BRFM 1785</strain>
    </source>
</reference>
<gene>
    <name evidence="1" type="ORF">C8Q71DRAFT_748705</name>
</gene>
<comment type="caution">
    <text evidence="1">The sequence shown here is derived from an EMBL/GenBank/DDBJ whole genome shotgun (WGS) entry which is preliminary data.</text>
</comment>
<dbReference type="GeneID" id="72003887"/>
<proteinExistence type="predicted"/>